<feature type="transmembrane region" description="Helical" evidence="1">
    <location>
        <begin position="96"/>
        <end position="112"/>
    </location>
</feature>
<accession>A0A559KI25</accession>
<protein>
    <submittedName>
        <fullName evidence="2">Uncharacterized protein</fullName>
    </submittedName>
</protein>
<comment type="caution">
    <text evidence="2">The sequence shown here is derived from an EMBL/GenBank/DDBJ whole genome shotgun (WGS) entry which is preliminary data.</text>
</comment>
<feature type="transmembrane region" description="Helical" evidence="1">
    <location>
        <begin position="24"/>
        <end position="46"/>
    </location>
</feature>
<evidence type="ECO:0000313" key="2">
    <source>
        <dbReference type="EMBL" id="TVY11784.1"/>
    </source>
</evidence>
<evidence type="ECO:0000313" key="3">
    <source>
        <dbReference type="Proteomes" id="UP000317036"/>
    </source>
</evidence>
<dbReference type="OrthoDB" id="2628935at2"/>
<sequence length="173" mass="20533">MRFIINLVFIIAAWKWGDWRHWKAYYPTILFLITGDLLYNFLTYNFTLWQFRPVAFDQPIYSNHTLITLGIDFINFPATVLLFLGNYPKTRVKQAFYFLAWVSFSSAMEYFIHRASGLTYAHGWNFWYSATFNVILFSLLRIHHLRPLLACGISAVVVVFYSWFFHLPVSSMK</sequence>
<dbReference type="NCBIfam" id="NF041644">
    <property type="entry name" value="CBO0543_fam"/>
    <property type="match status" value="1"/>
</dbReference>
<dbReference type="Proteomes" id="UP000317036">
    <property type="component" value="Unassembled WGS sequence"/>
</dbReference>
<dbReference type="EMBL" id="VNJI01000001">
    <property type="protein sequence ID" value="TVY11784.1"/>
    <property type="molecule type" value="Genomic_DNA"/>
</dbReference>
<feature type="transmembrane region" description="Helical" evidence="1">
    <location>
        <begin position="66"/>
        <end position="84"/>
    </location>
</feature>
<dbReference type="RefSeq" id="WP_144842367.1">
    <property type="nucleotide sequence ID" value="NZ_VNJI01000001.1"/>
</dbReference>
<feature type="transmembrane region" description="Helical" evidence="1">
    <location>
        <begin position="147"/>
        <end position="165"/>
    </location>
</feature>
<gene>
    <name evidence="2" type="ORF">FPZ49_00360</name>
</gene>
<keyword evidence="3" id="KW-1185">Reference proteome</keyword>
<keyword evidence="1" id="KW-0472">Membrane</keyword>
<proteinExistence type="predicted"/>
<reference evidence="2 3" key="1">
    <citation type="submission" date="2019-07" db="EMBL/GenBank/DDBJ databases">
        <authorList>
            <person name="Kim J."/>
        </authorList>
    </citation>
    <scope>NUCLEOTIDE SEQUENCE [LARGE SCALE GENOMIC DNA]</scope>
    <source>
        <strain evidence="2 3">JC52</strain>
    </source>
</reference>
<organism evidence="2 3">
    <name type="scientific">Paenibacillus cremeus</name>
    <dbReference type="NCBI Taxonomy" id="2163881"/>
    <lineage>
        <taxon>Bacteria</taxon>
        <taxon>Bacillati</taxon>
        <taxon>Bacillota</taxon>
        <taxon>Bacilli</taxon>
        <taxon>Bacillales</taxon>
        <taxon>Paenibacillaceae</taxon>
        <taxon>Paenibacillus</taxon>
    </lineage>
</organism>
<keyword evidence="1" id="KW-1133">Transmembrane helix</keyword>
<keyword evidence="1" id="KW-0812">Transmembrane</keyword>
<feature type="transmembrane region" description="Helical" evidence="1">
    <location>
        <begin position="124"/>
        <end position="140"/>
    </location>
</feature>
<dbReference type="InterPro" id="IPR048147">
    <property type="entry name" value="CBO0543-like"/>
</dbReference>
<name>A0A559KI25_9BACL</name>
<dbReference type="AlphaFoldDB" id="A0A559KI25"/>
<evidence type="ECO:0000256" key="1">
    <source>
        <dbReference type="SAM" id="Phobius"/>
    </source>
</evidence>